<protein>
    <recommendedName>
        <fullName evidence="11">Competence protein ComEC</fullName>
    </recommendedName>
</protein>
<feature type="transmembrane region" description="Helical" evidence="6">
    <location>
        <begin position="12"/>
        <end position="32"/>
    </location>
</feature>
<dbReference type="OrthoDB" id="9761531at2"/>
<reference evidence="9 10" key="1">
    <citation type="submission" date="2015-06" db="EMBL/GenBank/DDBJ databases">
        <title>Prevotella sp. 109, sp. nov., a novel member of the family Prevotellaceae isolated from human faeces.</title>
        <authorList>
            <person name="Shkoporov A.N."/>
            <person name="Chaplin A.V."/>
            <person name="Kafarskaia L.I."/>
            <person name="Efimov B.A."/>
        </authorList>
    </citation>
    <scope>NUCLEOTIDE SEQUENCE [LARGE SCALE GENOMIC DNA]</scope>
    <source>
        <strain evidence="9 10">109</strain>
    </source>
</reference>
<evidence type="ECO:0000313" key="10">
    <source>
        <dbReference type="Proteomes" id="UP000036951"/>
    </source>
</evidence>
<dbReference type="PANTHER" id="PTHR30619:SF1">
    <property type="entry name" value="RECOMBINATION PROTEIN 2"/>
    <property type="match status" value="1"/>
</dbReference>
<feature type="transmembrane region" description="Helical" evidence="6">
    <location>
        <begin position="324"/>
        <end position="343"/>
    </location>
</feature>
<dbReference type="Pfam" id="PF13567">
    <property type="entry name" value="DUF4131"/>
    <property type="match status" value="1"/>
</dbReference>
<dbReference type="Pfam" id="PF03772">
    <property type="entry name" value="Competence"/>
    <property type="match status" value="1"/>
</dbReference>
<dbReference type="EMBL" id="LFQU01000014">
    <property type="protein sequence ID" value="KOO68370.1"/>
    <property type="molecule type" value="Genomic_DNA"/>
</dbReference>
<evidence type="ECO:0000256" key="3">
    <source>
        <dbReference type="ARBA" id="ARBA00022692"/>
    </source>
</evidence>
<evidence type="ECO:0000259" key="8">
    <source>
        <dbReference type="Pfam" id="PF13567"/>
    </source>
</evidence>
<dbReference type="RefSeq" id="WP_053398463.1">
    <property type="nucleotide sequence ID" value="NZ_LFQU01000014.1"/>
</dbReference>
<evidence type="ECO:0000256" key="1">
    <source>
        <dbReference type="ARBA" id="ARBA00004651"/>
    </source>
</evidence>
<feature type="transmembrane region" description="Helical" evidence="6">
    <location>
        <begin position="386"/>
        <end position="404"/>
    </location>
</feature>
<feature type="domain" description="DUF4131" evidence="8">
    <location>
        <begin position="34"/>
        <end position="177"/>
    </location>
</feature>
<comment type="subcellular location">
    <subcellularLocation>
        <location evidence="1">Cell membrane</location>
        <topology evidence="1">Multi-pass membrane protein</topology>
    </subcellularLocation>
</comment>
<organism evidence="9 10">
    <name type="scientific">Xylanibacter rarus</name>
    <dbReference type="NCBI Taxonomy" id="1676614"/>
    <lineage>
        <taxon>Bacteria</taxon>
        <taxon>Pseudomonadati</taxon>
        <taxon>Bacteroidota</taxon>
        <taxon>Bacteroidia</taxon>
        <taxon>Bacteroidales</taxon>
        <taxon>Prevotellaceae</taxon>
        <taxon>Xylanibacter</taxon>
    </lineage>
</organism>
<dbReference type="InterPro" id="IPR004477">
    <property type="entry name" value="ComEC_N"/>
</dbReference>
<evidence type="ECO:0000256" key="4">
    <source>
        <dbReference type="ARBA" id="ARBA00022989"/>
    </source>
</evidence>
<feature type="transmembrane region" description="Helical" evidence="6">
    <location>
        <begin position="52"/>
        <end position="75"/>
    </location>
</feature>
<feature type="transmembrane region" description="Helical" evidence="6">
    <location>
        <begin position="251"/>
        <end position="271"/>
    </location>
</feature>
<feature type="transmembrane region" description="Helical" evidence="6">
    <location>
        <begin position="473"/>
        <end position="496"/>
    </location>
</feature>
<proteinExistence type="predicted"/>
<dbReference type="InterPro" id="IPR025405">
    <property type="entry name" value="DUF4131"/>
</dbReference>
<name>A0A8E1QX50_9BACT</name>
<evidence type="ECO:0000313" key="9">
    <source>
        <dbReference type="EMBL" id="KOO68370.1"/>
    </source>
</evidence>
<evidence type="ECO:0000256" key="5">
    <source>
        <dbReference type="ARBA" id="ARBA00023136"/>
    </source>
</evidence>
<feature type="transmembrane region" description="Helical" evidence="6">
    <location>
        <begin position="416"/>
        <end position="440"/>
    </location>
</feature>
<feature type="transmembrane region" description="Helical" evidence="6">
    <location>
        <begin position="278"/>
        <end position="294"/>
    </location>
</feature>
<dbReference type="Proteomes" id="UP000036951">
    <property type="component" value="Unassembled WGS sequence"/>
</dbReference>
<dbReference type="PANTHER" id="PTHR30619">
    <property type="entry name" value="DNA INTERNALIZATION/COMPETENCE PROTEIN COMEC/REC2"/>
    <property type="match status" value="1"/>
</dbReference>
<gene>
    <name evidence="9" type="ORF">ACU52_08345</name>
</gene>
<accession>A0A8E1QX50</accession>
<dbReference type="InterPro" id="IPR052159">
    <property type="entry name" value="Competence_DNA_uptake"/>
</dbReference>
<dbReference type="AlphaFoldDB" id="A0A8E1QX50"/>
<keyword evidence="5 6" id="KW-0472">Membrane</keyword>
<keyword evidence="4 6" id="KW-1133">Transmembrane helix</keyword>
<keyword evidence="2" id="KW-1003">Cell membrane</keyword>
<evidence type="ECO:0000256" key="6">
    <source>
        <dbReference type="SAM" id="Phobius"/>
    </source>
</evidence>
<comment type="caution">
    <text evidence="9">The sequence shown here is derived from an EMBL/GenBank/DDBJ whole genome shotgun (WGS) entry which is preliminary data.</text>
</comment>
<keyword evidence="3 6" id="KW-0812">Transmembrane</keyword>
<feature type="transmembrane region" description="Helical" evidence="6">
    <location>
        <begin position="447"/>
        <end position="467"/>
    </location>
</feature>
<evidence type="ECO:0008006" key="11">
    <source>
        <dbReference type="Google" id="ProtNLM"/>
    </source>
</evidence>
<feature type="transmembrane region" description="Helical" evidence="6">
    <location>
        <begin position="349"/>
        <end position="365"/>
    </location>
</feature>
<feature type="domain" description="ComEC/Rec2-related protein" evidence="7">
    <location>
        <begin position="228"/>
        <end position="492"/>
    </location>
</feature>
<evidence type="ECO:0000256" key="2">
    <source>
        <dbReference type="ARBA" id="ARBA00022475"/>
    </source>
</evidence>
<keyword evidence="10" id="KW-1185">Reference proteome</keyword>
<sequence>MKTNGQIQLYPVLRVALFLIAGIVSGELLYGAVSCDAWFAATAVSLMFALLAYRRCVLQTVLIFFTCYFLGAMLVGRELDEVNMSVPGEDTAYSAVVVSQPVVTGKVVRCDLITVNTHRPMKIKASIYRDWRADRLRIGNGIEAVSLLEKPTNYAGADFDYARYLLYHGYVATTFIYIDEWKGAAVDLSRLSVVQRARISALVFRDKLLQRFSDMGFNGQAYAVLAAMALGDKSSLSDELKEEYSVSGASHVLALSGLHLGIIYAILSLLFSRRRWQIVSQVLILLAIWSYVFIVGMSASVVRSAVMLTVYSFVSLLNRNRLSLNTLSVAAVVILAGSPLYLYDVGFQMSFAAVLFIIIFYRPLLEVMPGSIRNIPIIKQIWQMTAVSVAAQIGVAPLIAFYFGRFSCYFLLTNMIVVPAATVILYGAVLTAAVSFLPWLQMLLAGLLLKVVILLNACVSFVAALPGASIDGISIGLLQLLLIYILIFALSVLGHYCRKMIR</sequence>
<dbReference type="GO" id="GO:0005886">
    <property type="term" value="C:plasma membrane"/>
    <property type="evidence" value="ECO:0007669"/>
    <property type="project" value="UniProtKB-SubCell"/>
</dbReference>
<dbReference type="NCBIfam" id="TIGR00360">
    <property type="entry name" value="ComEC_N-term"/>
    <property type="match status" value="1"/>
</dbReference>
<evidence type="ECO:0000259" key="7">
    <source>
        <dbReference type="Pfam" id="PF03772"/>
    </source>
</evidence>